<dbReference type="PANTHER" id="PTHR30486">
    <property type="entry name" value="TWITCHING MOTILITY PROTEIN PILT"/>
    <property type="match status" value="1"/>
</dbReference>
<evidence type="ECO:0000313" key="4">
    <source>
        <dbReference type="Proteomes" id="UP000002217"/>
    </source>
</evidence>
<dbReference type="Pfam" id="PF00437">
    <property type="entry name" value="T2SSE"/>
    <property type="match status" value="1"/>
</dbReference>
<dbReference type="InterPro" id="IPR001482">
    <property type="entry name" value="T2SS/T4SS_dom"/>
</dbReference>
<organism evidence="3 4">
    <name type="scientific">Desulfofarcimen acetoxidans (strain ATCC 49208 / DSM 771 / KCTC 5769 / VKM B-1644 / 5575)</name>
    <name type="common">Desulfotomaculum acetoxidans</name>
    <dbReference type="NCBI Taxonomy" id="485916"/>
    <lineage>
        <taxon>Bacteria</taxon>
        <taxon>Bacillati</taxon>
        <taxon>Bacillota</taxon>
        <taxon>Clostridia</taxon>
        <taxon>Eubacteriales</taxon>
        <taxon>Peptococcaceae</taxon>
        <taxon>Desulfofarcimen</taxon>
    </lineage>
</organism>
<sequence>MTLAVKPNFDYFTQKVKDSGGTIVNDQHLGLIDAQTLRVKVNEIIQGFDKQLVAMKHDPLIRGKLRGMIHEAVMTEGKNFPSIMLPALDALAEEIQDEILGFGVITKLLDDPDVTEVMVQGKRVGPVKTVMEIFYEKDGLLTKADVIPPDEEAILAIIEKIGSPIGRRVDESTPLMDARLPDGSRVNAVIPPLALDGPCLTIRKFRKALDMDKLIHTYHTMSEQDAEFIKSCVENRMNILISGGTGSGKTSSLNAVSSFIPENERIITIEDAAELQLNQPHVVRLESKPPNVEGRGAITIRELVRNSLRMRPDRIVVGEVRSGEALDMLTAMNTGHDGSLTTGHANTPRDMVSRLETMVLMSGMELPSRAIREQIAAAIDLIIQQTRLKDGRRKISHITGILGISGETILMQDILLYDKNEDRLVPAPGRSAFIPVLEKAGIEIPSWIKEE</sequence>
<proteinExistence type="inferred from homology"/>
<accession>C8W0P0</accession>
<evidence type="ECO:0000313" key="3">
    <source>
        <dbReference type="EMBL" id="ACV63295.1"/>
    </source>
</evidence>
<reference evidence="3 4" key="1">
    <citation type="journal article" date="2009" name="Stand. Genomic Sci.">
        <title>Complete genome sequence of Desulfotomaculum acetoxidans type strain (5575).</title>
        <authorList>
            <person name="Spring S."/>
            <person name="Lapidus A."/>
            <person name="Schroder M."/>
            <person name="Gleim D."/>
            <person name="Sims D."/>
            <person name="Meincke L."/>
            <person name="Glavina Del Rio T."/>
            <person name="Tice H."/>
            <person name="Copeland A."/>
            <person name="Cheng J.F."/>
            <person name="Lucas S."/>
            <person name="Chen F."/>
            <person name="Nolan M."/>
            <person name="Bruce D."/>
            <person name="Goodwin L."/>
            <person name="Pitluck S."/>
            <person name="Ivanova N."/>
            <person name="Mavromatis K."/>
            <person name="Mikhailova N."/>
            <person name="Pati A."/>
            <person name="Chen A."/>
            <person name="Palaniappan K."/>
            <person name="Land M."/>
            <person name="Hauser L."/>
            <person name="Chang Y.J."/>
            <person name="Jeffries C.D."/>
            <person name="Chain P."/>
            <person name="Saunders E."/>
            <person name="Brettin T."/>
            <person name="Detter J.C."/>
            <person name="Goker M."/>
            <person name="Bristow J."/>
            <person name="Eisen J.A."/>
            <person name="Markowitz V."/>
            <person name="Hugenholtz P."/>
            <person name="Kyrpides N.C."/>
            <person name="Klenk H.P."/>
            <person name="Han C."/>
        </authorList>
    </citation>
    <scope>NUCLEOTIDE SEQUENCE [LARGE SCALE GENOMIC DNA]</scope>
    <source>
        <strain evidence="4">ATCC 49208 / DSM 771 / VKM B-1644</strain>
    </source>
</reference>
<dbReference type="CDD" id="cd01130">
    <property type="entry name" value="VirB11-like_ATPase"/>
    <property type="match status" value="1"/>
</dbReference>
<protein>
    <submittedName>
        <fullName evidence="3">Type II secretion system protein E</fullName>
    </submittedName>
</protein>
<gene>
    <name evidence="3" type="ordered locus">Dtox_2488</name>
</gene>
<dbReference type="EMBL" id="CP001720">
    <property type="protein sequence ID" value="ACV63295.1"/>
    <property type="molecule type" value="Genomic_DNA"/>
</dbReference>
<keyword evidence="4" id="KW-1185">Reference proteome</keyword>
<dbReference type="SUPFAM" id="SSF52540">
    <property type="entry name" value="P-loop containing nucleoside triphosphate hydrolases"/>
    <property type="match status" value="1"/>
</dbReference>
<dbReference type="HOGENOM" id="CLU_005379_4_1_9"/>
<dbReference type="AlphaFoldDB" id="C8W0P0"/>
<dbReference type="Gene3D" id="3.40.50.300">
    <property type="entry name" value="P-loop containing nucleotide triphosphate hydrolases"/>
    <property type="match status" value="1"/>
</dbReference>
<dbReference type="eggNOG" id="COG4962">
    <property type="taxonomic scope" value="Bacteria"/>
</dbReference>
<feature type="domain" description="Bacterial type II secretion system protein E" evidence="2">
    <location>
        <begin position="105"/>
        <end position="385"/>
    </location>
</feature>
<dbReference type="InterPro" id="IPR050921">
    <property type="entry name" value="T4SS_GSP_E_ATPase"/>
</dbReference>
<dbReference type="InterPro" id="IPR027417">
    <property type="entry name" value="P-loop_NTPase"/>
</dbReference>
<dbReference type="Proteomes" id="UP000002217">
    <property type="component" value="Chromosome"/>
</dbReference>
<dbReference type="Gene3D" id="3.30.450.380">
    <property type="match status" value="1"/>
</dbReference>
<dbReference type="RefSeq" id="WP_015757995.1">
    <property type="nucleotide sequence ID" value="NC_013216.1"/>
</dbReference>
<comment type="similarity">
    <text evidence="1">Belongs to the GSP E family.</text>
</comment>
<dbReference type="PANTHER" id="PTHR30486:SF15">
    <property type="entry name" value="TYPE II_IV SECRETION SYSTEM ATPASE"/>
    <property type="match status" value="1"/>
</dbReference>
<name>C8W0P0_DESAS</name>
<dbReference type="STRING" id="485916.Dtox_2488"/>
<evidence type="ECO:0000256" key="1">
    <source>
        <dbReference type="ARBA" id="ARBA00006611"/>
    </source>
</evidence>
<dbReference type="GO" id="GO:0016887">
    <property type="term" value="F:ATP hydrolysis activity"/>
    <property type="evidence" value="ECO:0007669"/>
    <property type="project" value="InterPro"/>
</dbReference>
<evidence type="ECO:0000259" key="2">
    <source>
        <dbReference type="Pfam" id="PF00437"/>
    </source>
</evidence>
<dbReference type="KEGG" id="dae:Dtox_2488"/>